<reference evidence="2" key="1">
    <citation type="journal article" date="2010" name="Genome Res.">
        <title>Population genomic sequencing of Coccidioides fungi reveals recent hybridization and transposon control.</title>
        <authorList>
            <person name="Neafsey D.E."/>
            <person name="Barker B.M."/>
            <person name="Sharpton T.J."/>
            <person name="Stajich J.E."/>
            <person name="Park D.J."/>
            <person name="Whiston E."/>
            <person name="Hung C.-Y."/>
            <person name="McMahan C."/>
            <person name="White J."/>
            <person name="Sykes S."/>
            <person name="Heiman D."/>
            <person name="Young S."/>
            <person name="Zeng Q."/>
            <person name="Abouelleil A."/>
            <person name="Aftuck L."/>
            <person name="Bessette D."/>
            <person name="Brown A."/>
            <person name="FitzGerald M."/>
            <person name="Lui A."/>
            <person name="Macdonald J.P."/>
            <person name="Priest M."/>
            <person name="Orbach M.J."/>
            <person name="Galgiani J.N."/>
            <person name="Kirkland T.N."/>
            <person name="Cole G.T."/>
            <person name="Birren B.W."/>
            <person name="Henn M.R."/>
            <person name="Taylor J.W."/>
            <person name="Rounsley S.D."/>
        </authorList>
    </citation>
    <scope>NUCLEOTIDE SEQUENCE [LARGE SCALE GENOMIC DNA]</scope>
    <source>
        <strain evidence="2">RMSCC 2394</strain>
    </source>
</reference>
<proteinExistence type="predicted"/>
<evidence type="ECO:0000313" key="1">
    <source>
        <dbReference type="EMBL" id="KMP01821.1"/>
    </source>
</evidence>
<accession>A0A0J6XZQ8</accession>
<gene>
    <name evidence="1" type="ORF">CIRG_01960</name>
</gene>
<evidence type="ECO:0000313" key="2">
    <source>
        <dbReference type="Proteomes" id="UP000054565"/>
    </source>
</evidence>
<dbReference type="AlphaFoldDB" id="A0A0J6XZQ8"/>
<organism evidence="1 2">
    <name type="scientific">Coccidioides immitis RMSCC 2394</name>
    <dbReference type="NCBI Taxonomy" id="404692"/>
    <lineage>
        <taxon>Eukaryota</taxon>
        <taxon>Fungi</taxon>
        <taxon>Dikarya</taxon>
        <taxon>Ascomycota</taxon>
        <taxon>Pezizomycotina</taxon>
        <taxon>Eurotiomycetes</taxon>
        <taxon>Eurotiomycetidae</taxon>
        <taxon>Onygenales</taxon>
        <taxon>Onygenaceae</taxon>
        <taxon>Coccidioides</taxon>
    </lineage>
</organism>
<sequence>MHGMSLGGRAREGGSPAREWSVASCSVRPRLAACGRAPRAFQSRDVNINSSPGSDWWRGRRCSPTRCRYHHAAVAGEWPRRRRHRLLWADLSLSSYFALPPRRLFIEILTAQINFKGPGNGVRGPLQMLFSTNLKST</sequence>
<dbReference type="Proteomes" id="UP000054565">
    <property type="component" value="Unassembled WGS sequence"/>
</dbReference>
<name>A0A0J6XZQ8_COCIT</name>
<protein>
    <submittedName>
        <fullName evidence="1">Uncharacterized protein</fullName>
    </submittedName>
</protein>
<dbReference type="EMBL" id="DS028093">
    <property type="protein sequence ID" value="KMP01821.1"/>
    <property type="molecule type" value="Genomic_DNA"/>
</dbReference>